<feature type="transmembrane region" description="Helical" evidence="7">
    <location>
        <begin position="128"/>
        <end position="149"/>
    </location>
</feature>
<reference evidence="9 10" key="1">
    <citation type="submission" date="2017-05" db="EMBL/GenBank/DDBJ databases">
        <title>Biotechnological potential of actinobacteria isolated from South African environments.</title>
        <authorList>
            <person name="Le Roes-Hill M."/>
            <person name="Prins A."/>
            <person name="Durrell K.A."/>
        </authorList>
    </citation>
    <scope>NUCLEOTIDE SEQUENCE [LARGE SCALE GENOMIC DNA]</scope>
    <source>
        <strain evidence="9">M26</strain>
    </source>
</reference>
<dbReference type="GO" id="GO:0005886">
    <property type="term" value="C:plasma membrane"/>
    <property type="evidence" value="ECO:0007669"/>
    <property type="project" value="UniProtKB-SubCell"/>
</dbReference>
<feature type="transmembrane region" description="Helical" evidence="7">
    <location>
        <begin position="74"/>
        <end position="94"/>
    </location>
</feature>
<organism evidence="9 10">
    <name type="scientific">Streptosporangium minutum</name>
    <dbReference type="NCBI Taxonomy" id="569862"/>
    <lineage>
        <taxon>Bacteria</taxon>
        <taxon>Bacillati</taxon>
        <taxon>Actinomycetota</taxon>
        <taxon>Actinomycetes</taxon>
        <taxon>Streptosporangiales</taxon>
        <taxon>Streptosporangiaceae</taxon>
        <taxon>Streptosporangium</taxon>
    </lineage>
</organism>
<proteinExistence type="predicted"/>
<evidence type="ECO:0000259" key="8">
    <source>
        <dbReference type="PROSITE" id="PS50850"/>
    </source>
</evidence>
<feature type="region of interest" description="Disordered" evidence="6">
    <location>
        <begin position="1"/>
        <end position="28"/>
    </location>
</feature>
<dbReference type="Proteomes" id="UP000194761">
    <property type="component" value="Unassembled WGS sequence"/>
</dbReference>
<evidence type="ECO:0000256" key="7">
    <source>
        <dbReference type="SAM" id="Phobius"/>
    </source>
</evidence>
<comment type="caution">
    <text evidence="9">The sequence shown here is derived from an EMBL/GenBank/DDBJ whole genome shotgun (WGS) entry which is preliminary data.</text>
</comment>
<dbReference type="Pfam" id="PF07690">
    <property type="entry name" value="MFS_1"/>
    <property type="match status" value="1"/>
</dbReference>
<dbReference type="InterPro" id="IPR036259">
    <property type="entry name" value="MFS_trans_sf"/>
</dbReference>
<feature type="transmembrane region" description="Helical" evidence="7">
    <location>
        <begin position="236"/>
        <end position="262"/>
    </location>
</feature>
<evidence type="ECO:0000256" key="2">
    <source>
        <dbReference type="ARBA" id="ARBA00022475"/>
    </source>
</evidence>
<feature type="transmembrane region" description="Helical" evidence="7">
    <location>
        <begin position="410"/>
        <end position="426"/>
    </location>
</feature>
<evidence type="ECO:0000256" key="3">
    <source>
        <dbReference type="ARBA" id="ARBA00022692"/>
    </source>
</evidence>
<feature type="compositionally biased region" description="Low complexity" evidence="6">
    <location>
        <begin position="17"/>
        <end position="28"/>
    </location>
</feature>
<evidence type="ECO:0000256" key="1">
    <source>
        <dbReference type="ARBA" id="ARBA00004651"/>
    </source>
</evidence>
<dbReference type="PANTHER" id="PTHR23513">
    <property type="entry name" value="INTEGRAL MEMBRANE EFFLUX PROTEIN-RELATED"/>
    <property type="match status" value="1"/>
</dbReference>
<dbReference type="PROSITE" id="PS50850">
    <property type="entry name" value="MFS"/>
    <property type="match status" value="1"/>
</dbReference>
<dbReference type="Gene3D" id="1.20.1250.20">
    <property type="entry name" value="MFS general substrate transporter like domains"/>
    <property type="match status" value="1"/>
</dbReference>
<evidence type="ECO:0000313" key="10">
    <source>
        <dbReference type="Proteomes" id="UP000194761"/>
    </source>
</evidence>
<evidence type="ECO:0000256" key="5">
    <source>
        <dbReference type="ARBA" id="ARBA00023136"/>
    </source>
</evidence>
<evidence type="ECO:0000313" key="9">
    <source>
        <dbReference type="EMBL" id="OUC96606.1"/>
    </source>
</evidence>
<keyword evidence="10" id="KW-1185">Reference proteome</keyword>
<keyword evidence="2" id="KW-1003">Cell membrane</keyword>
<sequence>MLRRHPDPLPEGCPVSAATTTGPPAAAGAPSVRRDFGLLWAGQSLSLFGDQFMTLALPLLAVTMLEVSPAQAALLPFALFLPFLPLGLPAGAIVDRLSRRMTMLVCDGVQVAAFGAVWALAATGTLTFPLLFCLVLLSGCAVVFFQVAYTSYLPSLYSDPHDLHRGNTRLALSESASKALGPMAAGPLIHALGLVGALAANVISFTASVVSLALIRHREPQGESAPRERGWLRRDVATGLRFALGHPILQPVLLCGTTYVLFLSMVETSLVLYCRNVLGLSPQWIGVVIGAAAAGYPIGNLLSSRLIRRYGTPRTLVGAASLSVLGIVSMPALGSLGGAAGTAGLIAGSIVHCVGEGAFSPTSLTLRQTATPAALLGRVGAVQRFLLWGAIALGSLLAAGATALGGLQTAVWIGALGTVLCIPALLRRGIRAAVLPPAA</sequence>
<dbReference type="SUPFAM" id="SSF103473">
    <property type="entry name" value="MFS general substrate transporter"/>
    <property type="match status" value="1"/>
</dbReference>
<feature type="transmembrane region" description="Helical" evidence="7">
    <location>
        <begin position="315"/>
        <end position="333"/>
    </location>
</feature>
<keyword evidence="4 7" id="KW-1133">Transmembrane helix</keyword>
<dbReference type="PANTHER" id="PTHR23513:SF6">
    <property type="entry name" value="MAJOR FACILITATOR SUPERFAMILY ASSOCIATED DOMAIN-CONTAINING PROTEIN"/>
    <property type="match status" value="1"/>
</dbReference>
<protein>
    <recommendedName>
        <fullName evidence="8">Major facilitator superfamily (MFS) profile domain-containing protein</fullName>
    </recommendedName>
</protein>
<keyword evidence="5 7" id="KW-0472">Membrane</keyword>
<feature type="transmembrane region" description="Helical" evidence="7">
    <location>
        <begin position="188"/>
        <end position="215"/>
    </location>
</feature>
<dbReference type="AlphaFoldDB" id="A0A243RNV3"/>
<dbReference type="EMBL" id="NGFP01000055">
    <property type="protein sequence ID" value="OUC96606.1"/>
    <property type="molecule type" value="Genomic_DNA"/>
</dbReference>
<dbReference type="InterPro" id="IPR020846">
    <property type="entry name" value="MFS_dom"/>
</dbReference>
<comment type="subcellular location">
    <subcellularLocation>
        <location evidence="1">Cell membrane</location>
        <topology evidence="1">Multi-pass membrane protein</topology>
    </subcellularLocation>
</comment>
<name>A0A243RNV3_9ACTN</name>
<feature type="domain" description="Major facilitator superfamily (MFS) profile" evidence="8">
    <location>
        <begin position="248"/>
        <end position="439"/>
    </location>
</feature>
<feature type="transmembrane region" description="Helical" evidence="7">
    <location>
        <begin position="339"/>
        <end position="359"/>
    </location>
</feature>
<feature type="transmembrane region" description="Helical" evidence="7">
    <location>
        <begin position="385"/>
        <end position="404"/>
    </location>
</feature>
<accession>A0A243RNV3</accession>
<evidence type="ECO:0000256" key="6">
    <source>
        <dbReference type="SAM" id="MobiDB-lite"/>
    </source>
</evidence>
<feature type="transmembrane region" description="Helical" evidence="7">
    <location>
        <begin position="282"/>
        <end position="303"/>
    </location>
</feature>
<dbReference type="GO" id="GO:0022857">
    <property type="term" value="F:transmembrane transporter activity"/>
    <property type="evidence" value="ECO:0007669"/>
    <property type="project" value="InterPro"/>
</dbReference>
<dbReference type="InterPro" id="IPR011701">
    <property type="entry name" value="MFS"/>
</dbReference>
<gene>
    <name evidence="9" type="ORF">CA984_14405</name>
</gene>
<evidence type="ECO:0000256" key="4">
    <source>
        <dbReference type="ARBA" id="ARBA00022989"/>
    </source>
</evidence>
<keyword evidence="3 7" id="KW-0812">Transmembrane</keyword>
<dbReference type="CDD" id="cd06173">
    <property type="entry name" value="MFS_MefA_like"/>
    <property type="match status" value="1"/>
</dbReference>